<evidence type="ECO:0000256" key="4">
    <source>
        <dbReference type="ARBA" id="ARBA00023136"/>
    </source>
</evidence>
<reference evidence="8" key="1">
    <citation type="journal article" date="2011" name="Proc. Natl. Acad. Sci. U.S.A.">
        <title>Obligate biotrophy features unraveled by the genomic analysis of rust fungi.</title>
        <authorList>
            <person name="Duplessis S."/>
            <person name="Cuomo C.A."/>
            <person name="Lin Y.-C."/>
            <person name="Aerts A."/>
            <person name="Tisserant E."/>
            <person name="Veneault-Fourrey C."/>
            <person name="Joly D.L."/>
            <person name="Hacquard S."/>
            <person name="Amselem J."/>
            <person name="Cantarel B.L."/>
            <person name="Chiu R."/>
            <person name="Coutinho P.M."/>
            <person name="Feau N."/>
            <person name="Field M."/>
            <person name="Frey P."/>
            <person name="Gelhaye E."/>
            <person name="Goldberg J."/>
            <person name="Grabherr M.G."/>
            <person name="Kodira C.D."/>
            <person name="Kohler A."/>
            <person name="Kuees U."/>
            <person name="Lindquist E.A."/>
            <person name="Lucas S.M."/>
            <person name="Mago R."/>
            <person name="Mauceli E."/>
            <person name="Morin E."/>
            <person name="Murat C."/>
            <person name="Pangilinan J.L."/>
            <person name="Park R."/>
            <person name="Pearson M."/>
            <person name="Quesneville H."/>
            <person name="Rouhier N."/>
            <person name="Sakthikumar S."/>
            <person name="Salamov A.A."/>
            <person name="Schmutz J."/>
            <person name="Selles B."/>
            <person name="Shapiro H."/>
            <person name="Tanguay P."/>
            <person name="Tuskan G.A."/>
            <person name="Henrissat B."/>
            <person name="Van de Peer Y."/>
            <person name="Rouze P."/>
            <person name="Ellis J.G."/>
            <person name="Dodds P.N."/>
            <person name="Schein J.E."/>
            <person name="Zhong S."/>
            <person name="Hamelin R.C."/>
            <person name="Grigoriev I.V."/>
            <person name="Szabo L.J."/>
            <person name="Martin F."/>
        </authorList>
    </citation>
    <scope>NUCLEOTIDE SEQUENCE [LARGE SCALE GENOMIC DNA]</scope>
    <source>
        <strain evidence="8">98AG31 / pathotype 3-4-7</strain>
    </source>
</reference>
<feature type="compositionally biased region" description="Polar residues" evidence="5">
    <location>
        <begin position="37"/>
        <end position="47"/>
    </location>
</feature>
<feature type="compositionally biased region" description="Polar residues" evidence="5">
    <location>
        <begin position="63"/>
        <end position="74"/>
    </location>
</feature>
<evidence type="ECO:0000256" key="1">
    <source>
        <dbReference type="ARBA" id="ARBA00004141"/>
    </source>
</evidence>
<keyword evidence="3 6" id="KW-1133">Transmembrane helix</keyword>
<dbReference type="PANTHER" id="PTHR12570">
    <property type="match status" value="1"/>
</dbReference>
<evidence type="ECO:0000313" key="7">
    <source>
        <dbReference type="EMBL" id="EGG05386.1"/>
    </source>
</evidence>
<evidence type="ECO:0000256" key="5">
    <source>
        <dbReference type="SAM" id="MobiDB-lite"/>
    </source>
</evidence>
<feature type="transmembrane region" description="Helical" evidence="6">
    <location>
        <begin position="289"/>
        <end position="309"/>
    </location>
</feature>
<keyword evidence="8" id="KW-1185">Reference proteome</keyword>
<evidence type="ECO:0000256" key="6">
    <source>
        <dbReference type="SAM" id="Phobius"/>
    </source>
</evidence>
<feature type="transmembrane region" description="Helical" evidence="6">
    <location>
        <begin position="128"/>
        <end position="147"/>
    </location>
</feature>
<gene>
    <name evidence="7" type="ORF">MELLADRAFT_88080</name>
</gene>
<dbReference type="HOGENOM" id="CLU_012349_2_2_1"/>
<evidence type="ECO:0000256" key="2">
    <source>
        <dbReference type="ARBA" id="ARBA00022692"/>
    </source>
</evidence>
<feature type="transmembrane region" description="Helical" evidence="6">
    <location>
        <begin position="6"/>
        <end position="28"/>
    </location>
</feature>
<feature type="transmembrane region" description="Helical" evidence="6">
    <location>
        <begin position="156"/>
        <end position="174"/>
    </location>
</feature>
<dbReference type="eggNOG" id="KOG2922">
    <property type="taxonomic scope" value="Eukaryota"/>
</dbReference>
<dbReference type="AlphaFoldDB" id="F4RQD2"/>
<evidence type="ECO:0000256" key="3">
    <source>
        <dbReference type="ARBA" id="ARBA00022989"/>
    </source>
</evidence>
<dbReference type="GO" id="GO:0015095">
    <property type="term" value="F:magnesium ion transmembrane transporter activity"/>
    <property type="evidence" value="ECO:0007669"/>
    <property type="project" value="InterPro"/>
</dbReference>
<feature type="transmembrane region" description="Helical" evidence="6">
    <location>
        <begin position="422"/>
        <end position="441"/>
    </location>
</feature>
<dbReference type="RefSeq" id="XP_007411308.1">
    <property type="nucleotide sequence ID" value="XM_007411246.1"/>
</dbReference>
<keyword evidence="4 6" id="KW-0472">Membrane</keyword>
<dbReference type="GeneID" id="18934753"/>
<feature type="region of interest" description="Disordered" evidence="5">
    <location>
        <begin position="37"/>
        <end position="91"/>
    </location>
</feature>
<accession>F4RQD2</accession>
<dbReference type="InterPro" id="IPR037185">
    <property type="entry name" value="EmrE-like"/>
</dbReference>
<feature type="transmembrane region" description="Helical" evidence="6">
    <location>
        <begin position="220"/>
        <end position="238"/>
    </location>
</feature>
<name>F4RQD2_MELLP</name>
<feature type="transmembrane region" description="Helical" evidence="6">
    <location>
        <begin position="194"/>
        <end position="213"/>
    </location>
</feature>
<evidence type="ECO:0000313" key="8">
    <source>
        <dbReference type="Proteomes" id="UP000001072"/>
    </source>
</evidence>
<feature type="compositionally biased region" description="Low complexity" evidence="5">
    <location>
        <begin position="80"/>
        <end position="91"/>
    </location>
</feature>
<dbReference type="InParanoid" id="F4RQD2"/>
<dbReference type="Proteomes" id="UP000001072">
    <property type="component" value="Unassembled WGS sequence"/>
</dbReference>
<dbReference type="GO" id="GO:0016020">
    <property type="term" value="C:membrane"/>
    <property type="evidence" value="ECO:0007669"/>
    <property type="project" value="UniProtKB-SubCell"/>
</dbReference>
<feature type="transmembrane region" description="Helical" evidence="6">
    <location>
        <begin position="321"/>
        <end position="339"/>
    </location>
</feature>
<feature type="transmembrane region" description="Helical" evidence="6">
    <location>
        <begin position="258"/>
        <end position="277"/>
    </location>
</feature>
<feature type="transmembrane region" description="Helical" evidence="6">
    <location>
        <begin position="101"/>
        <end position="122"/>
    </location>
</feature>
<dbReference type="VEuPathDB" id="FungiDB:MELLADRAFT_88080"/>
<organism evidence="8">
    <name type="scientific">Melampsora larici-populina (strain 98AG31 / pathotype 3-4-7)</name>
    <name type="common">Poplar leaf rust fungus</name>
    <dbReference type="NCBI Taxonomy" id="747676"/>
    <lineage>
        <taxon>Eukaryota</taxon>
        <taxon>Fungi</taxon>
        <taxon>Dikarya</taxon>
        <taxon>Basidiomycota</taxon>
        <taxon>Pucciniomycotina</taxon>
        <taxon>Pucciniomycetes</taxon>
        <taxon>Pucciniales</taxon>
        <taxon>Melampsoraceae</taxon>
        <taxon>Melampsora</taxon>
    </lineage>
</organism>
<keyword evidence="2 6" id="KW-0812">Transmembrane</keyword>
<sequence>MTSPTTASLIGVAISICGNVGISIALNLQKLAHQRLQTSSNQNNSSPLPAKPAREFDEAADASEQTPLVSSDNPASPRYASQANSSNLDSSSKLSYLRSPIWWLGILLMTGGELCNFLSYGFAPASLVAPLGTVALISNCAVAPLLLGEQFYKSDIFGVVLAILGTITIVLSTPRSTQAFSPAQLQEALSQVTFIVYVSLCLVAVVALAILSSSRYAERFIVIDVGLCAILGGFTVLSTKALSSLLNQMFIACFNYPVSWLVTAVLVVTAVTQVIFLNRALQRFDSKHVVPVQFVLFTIIAIVGSAILYQDFKNVTSAQALNFFFGCLFIFTGVYILTWNNDESDKDNAESTTTQPLRESSTAYIRSRAPLSSVAEEDLIALDNNLPERSDHPVIQSLFIPTQRLSSVPVPELRRRRSQPILVPRAFGGPGYFLIAATTASIKPRAKSWISKSADFEQFCIHYMLISSILTRLYIFLYCSRTLVPDLFET</sequence>
<dbReference type="Pfam" id="PF05653">
    <property type="entry name" value="Mg_trans_NIPA"/>
    <property type="match status" value="1"/>
</dbReference>
<dbReference type="SUPFAM" id="SSF103481">
    <property type="entry name" value="Multidrug resistance efflux transporter EmrE"/>
    <property type="match status" value="1"/>
</dbReference>
<dbReference type="EMBL" id="GL883113">
    <property type="protein sequence ID" value="EGG05386.1"/>
    <property type="molecule type" value="Genomic_DNA"/>
</dbReference>
<dbReference type="KEGG" id="mlr:MELLADRAFT_88080"/>
<comment type="subcellular location">
    <subcellularLocation>
        <location evidence="1">Membrane</location>
        <topology evidence="1">Multi-pass membrane protein</topology>
    </subcellularLocation>
</comment>
<proteinExistence type="predicted"/>
<dbReference type="InterPro" id="IPR008521">
    <property type="entry name" value="Mg_trans_NIPA"/>
</dbReference>
<protein>
    <submittedName>
        <fullName evidence="7">Uncharacterized protein</fullName>
    </submittedName>
</protein>
<dbReference type="OrthoDB" id="165382at2759"/>
<dbReference type="PANTHER" id="PTHR12570:SF65">
    <property type="entry name" value="MAGNESIUM TRANSPORTER NIPA9-RELATED"/>
    <property type="match status" value="1"/>
</dbReference>
<feature type="transmembrane region" description="Helical" evidence="6">
    <location>
        <begin position="461"/>
        <end position="479"/>
    </location>
</feature>